<evidence type="ECO:0000313" key="6">
    <source>
        <dbReference type="EMBL" id="XFO67474.1"/>
    </source>
</evidence>
<evidence type="ECO:0000256" key="2">
    <source>
        <dbReference type="ARBA" id="ARBA00022630"/>
    </source>
</evidence>
<dbReference type="PANTHER" id="PTHR43400">
    <property type="entry name" value="FUMARATE REDUCTASE"/>
    <property type="match status" value="1"/>
</dbReference>
<dbReference type="InterPro" id="IPR006311">
    <property type="entry name" value="TAT_signal"/>
</dbReference>
<dbReference type="InterPro" id="IPR027477">
    <property type="entry name" value="Succ_DH/fumarate_Rdtase_cat_sf"/>
</dbReference>
<evidence type="ECO:0000256" key="4">
    <source>
        <dbReference type="ARBA" id="ARBA00023002"/>
    </source>
</evidence>
<dbReference type="InterPro" id="IPR003953">
    <property type="entry name" value="FAD-dep_OxRdtase_2_FAD-bd"/>
</dbReference>
<dbReference type="RefSeq" id="WP_211289619.1">
    <property type="nucleotide sequence ID" value="NZ_CP155573.1"/>
</dbReference>
<dbReference type="InterPro" id="IPR036188">
    <property type="entry name" value="FAD/NAD-bd_sf"/>
</dbReference>
<sequence>MMSSEEKSQTGISRRAFFKGSALAAVGIAAGGLLAGCSKKASAPEAEKAAGAEDVKAKFEIPPAPISDKDIKETVSTDIVVVGAGFAGLSAAVSAGQAGAKVVLLEKNPNPGFRGYDYAAINSKVQKSVGNELDPVKITRELMRYGGYRGDQRVVSLFVKHSGEANDWLVDMATELGCTYDVWKAEDMMTPDATLDTYPTMSFVLKPPAEALNAMPKGTLPPTAGMAWVLVTQAKKAGVDIRFKTPAVQMIRPDGKGRVTGIIAKNEDGTYTKYNASKGIILCAGDYGNEPEMLKKYIPSSKNIQGIAYTGKGNTGDGHKMGLWVGAAMDEAPHAPMYFDIGMVEEPGLADSVMRQPWLGVNERGERYANEDVPYSYISNAVLKEPGSHTRWTVWDSKWTEEAPKFRMTACKSLKSLFHDPKRVQALIEKGVIKSANSIEELAQKMNMPPDTFKGTVARYNELSKKGVDEDFYKRSVCMTTIDKPPFYAAHLATVLLVTLGGLQINDKLQVVDNEKNVIPGLYAAGNNSGSYFSVDYPVTMPGNSHGRAYTFGYLAGRNAAKLG</sequence>
<keyword evidence="4 6" id="KW-0560">Oxidoreductase</keyword>
<keyword evidence="3" id="KW-0274">FAD</keyword>
<organism evidence="6 7">
    <name type="scientific">Sporomusa silvacetica DSM 10669</name>
    <dbReference type="NCBI Taxonomy" id="1123289"/>
    <lineage>
        <taxon>Bacteria</taxon>
        <taxon>Bacillati</taxon>
        <taxon>Bacillota</taxon>
        <taxon>Negativicutes</taxon>
        <taxon>Selenomonadales</taxon>
        <taxon>Sporomusaceae</taxon>
        <taxon>Sporomusa</taxon>
    </lineage>
</organism>
<dbReference type="SUPFAM" id="SSF51905">
    <property type="entry name" value="FAD/NAD(P)-binding domain"/>
    <property type="match status" value="1"/>
</dbReference>
<keyword evidence="2" id="KW-0285">Flavoprotein</keyword>
<dbReference type="EMBL" id="CP155573">
    <property type="protein sequence ID" value="XFO67474.1"/>
    <property type="molecule type" value="Genomic_DNA"/>
</dbReference>
<evidence type="ECO:0000256" key="1">
    <source>
        <dbReference type="ARBA" id="ARBA00001974"/>
    </source>
</evidence>
<gene>
    <name evidence="6" type="ORF">SPSIL_036730</name>
</gene>
<comment type="cofactor">
    <cofactor evidence="1">
        <name>FAD</name>
        <dbReference type="ChEBI" id="CHEBI:57692"/>
    </cofactor>
</comment>
<dbReference type="SUPFAM" id="SSF56425">
    <property type="entry name" value="Succinate dehydrogenase/fumarate reductase flavoprotein, catalytic domain"/>
    <property type="match status" value="1"/>
</dbReference>
<dbReference type="EC" id="1.3.5.1" evidence="6"/>
<protein>
    <submittedName>
        <fullName evidence="6">Fumarate reductase flavoprotein subunit</fullName>
        <ecNumber evidence="6">1.3.5.1</ecNumber>
    </submittedName>
</protein>
<keyword evidence="7" id="KW-1185">Reference proteome</keyword>
<evidence type="ECO:0000256" key="3">
    <source>
        <dbReference type="ARBA" id="ARBA00022827"/>
    </source>
</evidence>
<dbReference type="GO" id="GO:0008177">
    <property type="term" value="F:succinate dehydrogenase (quinone) activity"/>
    <property type="evidence" value="ECO:0007669"/>
    <property type="project" value="UniProtKB-EC"/>
</dbReference>
<dbReference type="Gene3D" id="3.90.700.10">
    <property type="entry name" value="Succinate dehydrogenase/fumarate reductase flavoprotein, catalytic domain"/>
    <property type="match status" value="1"/>
</dbReference>
<evidence type="ECO:0000259" key="5">
    <source>
        <dbReference type="Pfam" id="PF00890"/>
    </source>
</evidence>
<dbReference type="PRINTS" id="PR00411">
    <property type="entry name" value="PNDRDTASEI"/>
</dbReference>
<dbReference type="Gene3D" id="3.50.50.60">
    <property type="entry name" value="FAD/NAD(P)-binding domain"/>
    <property type="match status" value="1"/>
</dbReference>
<proteinExistence type="predicted"/>
<dbReference type="Pfam" id="PF00890">
    <property type="entry name" value="FAD_binding_2"/>
    <property type="match status" value="1"/>
</dbReference>
<name>A0ABZ3IP98_9FIRM</name>
<dbReference type="InterPro" id="IPR050315">
    <property type="entry name" value="FAD-oxidoreductase_2"/>
</dbReference>
<dbReference type="PANTHER" id="PTHR43400:SF10">
    <property type="entry name" value="3-OXOSTEROID 1-DEHYDROGENASE"/>
    <property type="match status" value="1"/>
</dbReference>
<accession>A0ABZ3IP98</accession>
<reference evidence="6" key="1">
    <citation type="submission" date="2024-05" db="EMBL/GenBank/DDBJ databases">
        <title>Isolation and characterization of Sporomusa carbonis sp. nov., a carboxydotrophic hydrogenogen in the genus of Sporomusa isolated from a charcoal burning pile.</title>
        <authorList>
            <person name="Boeer T."/>
            <person name="Rosenbaum F."/>
            <person name="Eysell L."/>
            <person name="Mueller V."/>
            <person name="Daniel R."/>
            <person name="Poehlein A."/>
        </authorList>
    </citation>
    <scope>NUCLEOTIDE SEQUENCE [LARGE SCALE GENOMIC DNA]</scope>
    <source>
        <strain evidence="6">DSM 10669</strain>
    </source>
</reference>
<feature type="domain" description="FAD-dependent oxidoreductase 2 FAD-binding" evidence="5">
    <location>
        <begin position="78"/>
        <end position="531"/>
    </location>
</feature>
<dbReference type="Proteomes" id="UP000216752">
    <property type="component" value="Chromosome"/>
</dbReference>
<dbReference type="PROSITE" id="PS51318">
    <property type="entry name" value="TAT"/>
    <property type="match status" value="1"/>
</dbReference>
<evidence type="ECO:0000313" key="7">
    <source>
        <dbReference type="Proteomes" id="UP000216752"/>
    </source>
</evidence>